<protein>
    <submittedName>
        <fullName evidence="2">Uncharacterized protein</fullName>
    </submittedName>
</protein>
<comment type="caution">
    <text evidence="2">The sequence shown here is derived from an EMBL/GenBank/DDBJ whole genome shotgun (WGS) entry which is preliminary data.</text>
</comment>
<keyword evidence="1" id="KW-0472">Membrane</keyword>
<feature type="non-terminal residue" evidence="2">
    <location>
        <position position="77"/>
    </location>
</feature>
<name>A0AA36CUM0_9BILA</name>
<sequence length="77" mass="8894">MAGSQFWLLFRKDLRLMWRNKLWTVFEIVIPLILAAPLVFTYLSAEDKLAPVDYPASPGKSWQLDGMNLTCDDVIYT</sequence>
<keyword evidence="1" id="KW-1133">Transmembrane helix</keyword>
<accession>A0AA36CUM0</accession>
<dbReference type="Proteomes" id="UP001177023">
    <property type="component" value="Unassembled WGS sequence"/>
</dbReference>
<organism evidence="2 3">
    <name type="scientific">Mesorhabditis spiculigera</name>
    <dbReference type="NCBI Taxonomy" id="96644"/>
    <lineage>
        <taxon>Eukaryota</taxon>
        <taxon>Metazoa</taxon>
        <taxon>Ecdysozoa</taxon>
        <taxon>Nematoda</taxon>
        <taxon>Chromadorea</taxon>
        <taxon>Rhabditida</taxon>
        <taxon>Rhabditina</taxon>
        <taxon>Rhabditomorpha</taxon>
        <taxon>Rhabditoidea</taxon>
        <taxon>Rhabditidae</taxon>
        <taxon>Mesorhabditinae</taxon>
        <taxon>Mesorhabditis</taxon>
    </lineage>
</organism>
<reference evidence="2" key="1">
    <citation type="submission" date="2023-06" db="EMBL/GenBank/DDBJ databases">
        <authorList>
            <person name="Delattre M."/>
        </authorList>
    </citation>
    <scope>NUCLEOTIDE SEQUENCE</scope>
    <source>
        <strain evidence="2">AF72</strain>
    </source>
</reference>
<dbReference type="AlphaFoldDB" id="A0AA36CUM0"/>
<proteinExistence type="predicted"/>
<feature type="transmembrane region" description="Helical" evidence="1">
    <location>
        <begin position="21"/>
        <end position="43"/>
    </location>
</feature>
<dbReference type="EMBL" id="CATQJA010002632">
    <property type="protein sequence ID" value="CAJ0574656.1"/>
    <property type="molecule type" value="Genomic_DNA"/>
</dbReference>
<keyword evidence="1" id="KW-0812">Transmembrane</keyword>
<evidence type="ECO:0000256" key="1">
    <source>
        <dbReference type="SAM" id="Phobius"/>
    </source>
</evidence>
<gene>
    <name evidence="2" type="ORF">MSPICULIGERA_LOCUS12986</name>
</gene>
<evidence type="ECO:0000313" key="2">
    <source>
        <dbReference type="EMBL" id="CAJ0574656.1"/>
    </source>
</evidence>
<evidence type="ECO:0000313" key="3">
    <source>
        <dbReference type="Proteomes" id="UP001177023"/>
    </source>
</evidence>
<keyword evidence="3" id="KW-1185">Reference proteome</keyword>